<keyword evidence="6 10" id="KW-0732">Signal</keyword>
<evidence type="ECO:0000256" key="7">
    <source>
        <dbReference type="ARBA" id="ARBA00023157"/>
    </source>
</evidence>
<dbReference type="GO" id="GO:0098552">
    <property type="term" value="C:side of membrane"/>
    <property type="evidence" value="ECO:0007669"/>
    <property type="project" value="UniProtKB-KW"/>
</dbReference>
<evidence type="ECO:0000256" key="9">
    <source>
        <dbReference type="SAM" id="MobiDB-lite"/>
    </source>
</evidence>
<name>A0AA38W069_9PEZI</name>
<comment type="similarity">
    <text evidence="3">Belongs to the RBT5 family.</text>
</comment>
<reference evidence="12" key="1">
    <citation type="submission" date="2022-07" db="EMBL/GenBank/DDBJ databases">
        <title>Fungi with potential for degradation of polypropylene.</title>
        <authorList>
            <person name="Gostincar C."/>
        </authorList>
    </citation>
    <scope>NUCLEOTIDE SEQUENCE</scope>
    <source>
        <strain evidence="12">EXF-13287</strain>
    </source>
</reference>
<evidence type="ECO:0000256" key="4">
    <source>
        <dbReference type="ARBA" id="ARBA00022525"/>
    </source>
</evidence>
<accession>A0AA38W069</accession>
<feature type="compositionally biased region" description="Polar residues" evidence="9">
    <location>
        <begin position="236"/>
        <end position="254"/>
    </location>
</feature>
<organism evidence="12 13">
    <name type="scientific">Coniochaeta hoffmannii</name>
    <dbReference type="NCBI Taxonomy" id="91930"/>
    <lineage>
        <taxon>Eukaryota</taxon>
        <taxon>Fungi</taxon>
        <taxon>Dikarya</taxon>
        <taxon>Ascomycota</taxon>
        <taxon>Pezizomycotina</taxon>
        <taxon>Sordariomycetes</taxon>
        <taxon>Sordariomycetidae</taxon>
        <taxon>Coniochaetales</taxon>
        <taxon>Coniochaetaceae</taxon>
        <taxon>Coniochaeta</taxon>
    </lineage>
</organism>
<feature type="compositionally biased region" description="Low complexity" evidence="9">
    <location>
        <begin position="120"/>
        <end position="176"/>
    </location>
</feature>
<dbReference type="Pfam" id="PF05730">
    <property type="entry name" value="CFEM"/>
    <property type="match status" value="1"/>
</dbReference>
<dbReference type="AlphaFoldDB" id="A0AA38W069"/>
<comment type="subcellular location">
    <subcellularLocation>
        <location evidence="1">Membrane</location>
        <topology evidence="1">Lipid-anchor</topology>
        <topology evidence="1">GPI-anchor</topology>
    </subcellularLocation>
    <subcellularLocation>
        <location evidence="2">Secreted</location>
    </subcellularLocation>
</comment>
<protein>
    <recommendedName>
        <fullName evidence="11">CFEM domain-containing protein</fullName>
    </recommendedName>
</protein>
<evidence type="ECO:0000256" key="2">
    <source>
        <dbReference type="ARBA" id="ARBA00004613"/>
    </source>
</evidence>
<keyword evidence="5" id="KW-0325">Glycoprotein</keyword>
<evidence type="ECO:0000256" key="3">
    <source>
        <dbReference type="ARBA" id="ARBA00010031"/>
    </source>
</evidence>
<evidence type="ECO:0000259" key="11">
    <source>
        <dbReference type="Pfam" id="PF05730"/>
    </source>
</evidence>
<comment type="caution">
    <text evidence="12">The sequence shown here is derived from an EMBL/GenBank/DDBJ whole genome shotgun (WGS) entry which is preliminary data.</text>
</comment>
<gene>
    <name evidence="12" type="ORF">NKR19_g1245</name>
</gene>
<dbReference type="Proteomes" id="UP001174691">
    <property type="component" value="Unassembled WGS sequence"/>
</dbReference>
<feature type="domain" description="CFEM" evidence="11">
    <location>
        <begin position="34"/>
        <end position="77"/>
    </location>
</feature>
<evidence type="ECO:0000313" key="12">
    <source>
        <dbReference type="EMBL" id="KAJ9164569.1"/>
    </source>
</evidence>
<keyword evidence="13" id="KW-1185">Reference proteome</keyword>
<keyword evidence="5" id="KW-0336">GPI-anchor</keyword>
<dbReference type="GO" id="GO:0005576">
    <property type="term" value="C:extracellular region"/>
    <property type="evidence" value="ECO:0007669"/>
    <property type="project" value="UniProtKB-SubCell"/>
</dbReference>
<keyword evidence="8" id="KW-0449">Lipoprotein</keyword>
<feature type="region of interest" description="Disordered" evidence="9">
    <location>
        <begin position="117"/>
        <end position="254"/>
    </location>
</feature>
<evidence type="ECO:0000256" key="6">
    <source>
        <dbReference type="ARBA" id="ARBA00022729"/>
    </source>
</evidence>
<feature type="compositionally biased region" description="Low complexity" evidence="9">
    <location>
        <begin position="183"/>
        <end position="230"/>
    </location>
</feature>
<evidence type="ECO:0000256" key="1">
    <source>
        <dbReference type="ARBA" id="ARBA00004589"/>
    </source>
</evidence>
<sequence>MVVPRHMRPALFVVAALSFFALVEATSSPSVSFSSCVTACIKTESCSTSDMKCMCKSSRSKFLSNVAACMYYKCPDEIRSFDSSFMTPLASACKEAGRQIPQSKIDEADETAELFADKLPSTTAPTTSAKATPKTTFTLTSPATSSESKKTTAAAATTSMSSEPAETPSSSSSSSSADDEDTTTSSTTEDSTTTTADTAATTSTTLARETTSSSSATRAATQSSTSTKSAGRSDPTDSSPFATPQNAVGRSSGASSWVLAGLPLALAVAMR</sequence>
<feature type="chain" id="PRO_5041234825" description="CFEM domain-containing protein" evidence="10">
    <location>
        <begin position="26"/>
        <end position="271"/>
    </location>
</feature>
<evidence type="ECO:0000313" key="13">
    <source>
        <dbReference type="Proteomes" id="UP001174691"/>
    </source>
</evidence>
<feature type="signal peptide" evidence="10">
    <location>
        <begin position="1"/>
        <end position="25"/>
    </location>
</feature>
<dbReference type="InterPro" id="IPR008427">
    <property type="entry name" value="Extracellular_membr_CFEM_dom"/>
</dbReference>
<keyword evidence="5" id="KW-0472">Membrane</keyword>
<evidence type="ECO:0000256" key="8">
    <source>
        <dbReference type="ARBA" id="ARBA00023288"/>
    </source>
</evidence>
<proteinExistence type="inferred from homology"/>
<keyword evidence="4" id="KW-0964">Secreted</keyword>
<dbReference type="EMBL" id="JANBVN010000011">
    <property type="protein sequence ID" value="KAJ9164569.1"/>
    <property type="molecule type" value="Genomic_DNA"/>
</dbReference>
<evidence type="ECO:0000256" key="10">
    <source>
        <dbReference type="SAM" id="SignalP"/>
    </source>
</evidence>
<keyword evidence="7" id="KW-1015">Disulfide bond</keyword>
<evidence type="ECO:0000256" key="5">
    <source>
        <dbReference type="ARBA" id="ARBA00022622"/>
    </source>
</evidence>